<sequence>MSLVWLHFSNQLDCLVSCISDTQSI</sequence>
<protein>
    <submittedName>
        <fullName evidence="1">Uncharacterized protein</fullName>
    </submittedName>
</protein>
<name>A0A2P2MX84_RHIMU</name>
<accession>A0A2P2MX84</accession>
<proteinExistence type="predicted"/>
<reference evidence="1" key="1">
    <citation type="submission" date="2018-02" db="EMBL/GenBank/DDBJ databases">
        <title>Rhizophora mucronata_Transcriptome.</title>
        <authorList>
            <person name="Meera S.P."/>
            <person name="Sreeshan A."/>
            <person name="Augustine A."/>
        </authorList>
    </citation>
    <scope>NUCLEOTIDE SEQUENCE</scope>
    <source>
        <tissue evidence="1">Leaf</tissue>
    </source>
</reference>
<evidence type="ECO:0000313" key="1">
    <source>
        <dbReference type="EMBL" id="MBX34833.1"/>
    </source>
</evidence>
<organism evidence="1">
    <name type="scientific">Rhizophora mucronata</name>
    <name type="common">Asiatic mangrove</name>
    <dbReference type="NCBI Taxonomy" id="61149"/>
    <lineage>
        <taxon>Eukaryota</taxon>
        <taxon>Viridiplantae</taxon>
        <taxon>Streptophyta</taxon>
        <taxon>Embryophyta</taxon>
        <taxon>Tracheophyta</taxon>
        <taxon>Spermatophyta</taxon>
        <taxon>Magnoliopsida</taxon>
        <taxon>eudicotyledons</taxon>
        <taxon>Gunneridae</taxon>
        <taxon>Pentapetalae</taxon>
        <taxon>rosids</taxon>
        <taxon>fabids</taxon>
        <taxon>Malpighiales</taxon>
        <taxon>Rhizophoraceae</taxon>
        <taxon>Rhizophora</taxon>
    </lineage>
</organism>
<dbReference type="EMBL" id="GGEC01054349">
    <property type="protein sequence ID" value="MBX34833.1"/>
    <property type="molecule type" value="Transcribed_RNA"/>
</dbReference>
<dbReference type="AlphaFoldDB" id="A0A2P2MX84"/>